<keyword evidence="1" id="KW-1133">Transmembrane helix</keyword>
<organism evidence="2">
    <name type="scientific">marine metagenome</name>
    <dbReference type="NCBI Taxonomy" id="408172"/>
    <lineage>
        <taxon>unclassified sequences</taxon>
        <taxon>metagenomes</taxon>
        <taxon>ecological metagenomes</taxon>
    </lineage>
</organism>
<feature type="non-terminal residue" evidence="2">
    <location>
        <position position="1"/>
    </location>
</feature>
<evidence type="ECO:0000256" key="1">
    <source>
        <dbReference type="SAM" id="Phobius"/>
    </source>
</evidence>
<sequence>VAGSVTIIFVEQASKKDLGSVTKTLAIGFAVKMVFYGIYILILFEFYSFYPIPLICSLAGFFVGHHALEAVIVNNLSKPKI</sequence>
<protein>
    <submittedName>
        <fullName evidence="2">Uncharacterized protein</fullName>
    </submittedName>
</protein>
<feature type="transmembrane region" description="Helical" evidence="1">
    <location>
        <begin position="50"/>
        <end position="73"/>
    </location>
</feature>
<reference evidence="2" key="1">
    <citation type="submission" date="2018-05" db="EMBL/GenBank/DDBJ databases">
        <authorList>
            <person name="Lanie J.A."/>
            <person name="Ng W.-L."/>
            <person name="Kazmierczak K.M."/>
            <person name="Andrzejewski T.M."/>
            <person name="Davidsen T.M."/>
            <person name="Wayne K.J."/>
            <person name="Tettelin H."/>
            <person name="Glass J.I."/>
            <person name="Rusch D."/>
            <person name="Podicherti R."/>
            <person name="Tsui H.-C.T."/>
            <person name="Winkler M.E."/>
        </authorList>
    </citation>
    <scope>NUCLEOTIDE SEQUENCE</scope>
</reference>
<proteinExistence type="predicted"/>
<keyword evidence="1" id="KW-0812">Transmembrane</keyword>
<gene>
    <name evidence="2" type="ORF">METZ01_LOCUS197841</name>
</gene>
<dbReference type="EMBL" id="UINC01042397">
    <property type="protein sequence ID" value="SVB44987.1"/>
    <property type="molecule type" value="Genomic_DNA"/>
</dbReference>
<evidence type="ECO:0000313" key="2">
    <source>
        <dbReference type="EMBL" id="SVB44987.1"/>
    </source>
</evidence>
<dbReference type="AlphaFoldDB" id="A0A382E548"/>
<keyword evidence="1" id="KW-0472">Membrane</keyword>
<feature type="transmembrane region" description="Helical" evidence="1">
    <location>
        <begin position="25"/>
        <end position="44"/>
    </location>
</feature>
<name>A0A382E548_9ZZZZ</name>
<accession>A0A382E548</accession>